<dbReference type="PANTHER" id="PTHR34322:SF2">
    <property type="entry name" value="TRANSPOSASE IS200-LIKE DOMAIN-CONTAINING PROTEIN"/>
    <property type="match status" value="1"/>
</dbReference>
<keyword evidence="1" id="KW-0472">Membrane</keyword>
<dbReference type="InterPro" id="IPR036515">
    <property type="entry name" value="Transposase_17_sf"/>
</dbReference>
<sequence length="335" mass="38512">MTRARSSQIDLSSTSYYHCMARCVRRSFLCGLDFETGRDYSHRKSWIVSRIKYLASVFAIKICAYAVMSNHYHLVLYVDSSAINHWGDDEVHARWSQIYRQDAQLLSMYSAKEAEHKLALWRQRLGDISWFMRCLNEPIARHANKEDAKKGRFWEGRFKSQALLDEGAVLSAMVYVDLNPVRAKIAQTPETSDFTSIQERIKKLSMELENKEFDKSLEKQCDETKQPADLMAFANGGKSSKAKIDFHLSDYLELIDTTSRVIREGKRGAVPEKIAPILTRLYLNPQTWLNMLNHLQNGFSYAIGKMNALVKYCHHYPSTTTKGIRLSQSVYLATA</sequence>
<keyword evidence="1" id="KW-1133">Transmembrane helix</keyword>
<protein>
    <recommendedName>
        <fullName evidence="2">Transposase IS200-like domain-containing protein</fullName>
    </recommendedName>
</protein>
<dbReference type="RefSeq" id="WP_259565768.1">
    <property type="nucleotide sequence ID" value="NZ_LKAJ02000001.1"/>
</dbReference>
<name>A0AAE3HUS8_9GAMM</name>
<organism evidence="3 4">
    <name type="scientific">Candidatus Berkiella aquae</name>
    <dbReference type="NCBI Taxonomy" id="295108"/>
    <lineage>
        <taxon>Bacteria</taxon>
        <taxon>Pseudomonadati</taxon>
        <taxon>Pseudomonadota</taxon>
        <taxon>Gammaproteobacteria</taxon>
        <taxon>Candidatus Berkiellales</taxon>
        <taxon>Candidatus Berkiellaceae</taxon>
        <taxon>Candidatus Berkiella</taxon>
    </lineage>
</organism>
<comment type="caution">
    <text evidence="3">The sequence shown here is derived from an EMBL/GenBank/DDBJ whole genome shotgun (WGS) entry which is preliminary data.</text>
</comment>
<feature type="transmembrane region" description="Helical" evidence="1">
    <location>
        <begin position="51"/>
        <end position="68"/>
    </location>
</feature>
<dbReference type="Gene3D" id="3.30.70.1290">
    <property type="entry name" value="Transposase IS200-like"/>
    <property type="match status" value="1"/>
</dbReference>
<gene>
    <name evidence="3" type="ORF">HT99x_006235</name>
</gene>
<dbReference type="PANTHER" id="PTHR34322">
    <property type="entry name" value="TRANSPOSASE, Y1_TNP DOMAIN-CONTAINING"/>
    <property type="match status" value="1"/>
</dbReference>
<dbReference type="InterPro" id="IPR002686">
    <property type="entry name" value="Transposase_17"/>
</dbReference>
<reference evidence="3" key="1">
    <citation type="journal article" date="2016" name="Genome Announc.">
        <title>Draft Genome Sequences of Two Novel Amoeba-Resistant Intranuclear Bacteria, 'Candidatus Berkiella cookevillensis' and 'Candidatus Berkiella aquae'.</title>
        <authorList>
            <person name="Mehari Y.T."/>
            <person name="Arivett B.A."/>
            <person name="Farone A.L."/>
            <person name="Gunderson J.H."/>
            <person name="Farone M.B."/>
        </authorList>
    </citation>
    <scope>NUCLEOTIDE SEQUENCE</scope>
    <source>
        <strain evidence="3">HT99</strain>
    </source>
</reference>
<dbReference type="GO" id="GO:0004803">
    <property type="term" value="F:transposase activity"/>
    <property type="evidence" value="ECO:0007669"/>
    <property type="project" value="InterPro"/>
</dbReference>
<evidence type="ECO:0000313" key="3">
    <source>
        <dbReference type="EMBL" id="MCS5711022.1"/>
    </source>
</evidence>
<dbReference type="GO" id="GO:0006313">
    <property type="term" value="P:DNA transposition"/>
    <property type="evidence" value="ECO:0007669"/>
    <property type="project" value="InterPro"/>
</dbReference>
<keyword evidence="1" id="KW-0812">Transmembrane</keyword>
<accession>A0AAE3HUS8</accession>
<feature type="domain" description="Transposase IS200-like" evidence="2">
    <location>
        <begin position="12"/>
        <end position="179"/>
    </location>
</feature>
<dbReference type="Proteomes" id="UP000051497">
    <property type="component" value="Unassembled WGS sequence"/>
</dbReference>
<keyword evidence="4" id="KW-1185">Reference proteome</keyword>
<dbReference type="AlphaFoldDB" id="A0AAE3HUS8"/>
<dbReference type="GO" id="GO:0003677">
    <property type="term" value="F:DNA binding"/>
    <property type="evidence" value="ECO:0007669"/>
    <property type="project" value="InterPro"/>
</dbReference>
<evidence type="ECO:0000313" key="4">
    <source>
        <dbReference type="Proteomes" id="UP000051497"/>
    </source>
</evidence>
<dbReference type="EMBL" id="LKAJ02000001">
    <property type="protein sequence ID" value="MCS5711022.1"/>
    <property type="molecule type" value="Genomic_DNA"/>
</dbReference>
<dbReference type="SMART" id="SM01321">
    <property type="entry name" value="Y1_Tnp"/>
    <property type="match status" value="1"/>
</dbReference>
<evidence type="ECO:0000256" key="1">
    <source>
        <dbReference type="SAM" id="Phobius"/>
    </source>
</evidence>
<evidence type="ECO:0000259" key="2">
    <source>
        <dbReference type="SMART" id="SM01321"/>
    </source>
</evidence>
<proteinExistence type="predicted"/>
<reference evidence="3" key="2">
    <citation type="submission" date="2021-06" db="EMBL/GenBank/DDBJ databases">
        <title>Genomic Description and Analysis of Intracellular Bacteria, Candidatus Berkiella cookevillensis and Candidatus Berkiella aquae.</title>
        <authorList>
            <person name="Kidane D.T."/>
            <person name="Mehari Y.T."/>
            <person name="Rice F.C."/>
            <person name="Arivett B.A."/>
            <person name="Farone A.L."/>
            <person name="Berk S.G."/>
            <person name="Farone M.B."/>
        </authorList>
    </citation>
    <scope>NUCLEOTIDE SEQUENCE</scope>
    <source>
        <strain evidence="3">HT99</strain>
    </source>
</reference>
<dbReference type="SUPFAM" id="SSF143422">
    <property type="entry name" value="Transposase IS200-like"/>
    <property type="match status" value="1"/>
</dbReference>